<evidence type="ECO:0000313" key="2">
    <source>
        <dbReference type="EMBL" id="GGI64185.1"/>
    </source>
</evidence>
<protein>
    <submittedName>
        <fullName evidence="2">Uncharacterized protein</fullName>
    </submittedName>
</protein>
<gene>
    <name evidence="2" type="ORF">GCM10011459_20190</name>
</gene>
<sequence length="177" mass="20925">MMVFNNKWDQNPSYDCLSYISKYSRYSKNELDDLLNKSKSFNGVNAFELYQKLVESLYVFSTFELKNMYSFLNIKFDKSFSNIFHSNLFVTIFLFMLTTVFGIDVHNGKVDLSSSYLYKLFKLTNNLSIEIFSVYVLFVVILFILLMWVVKRKQRRTVLIIIEAVKRVLELKEGNLS</sequence>
<dbReference type="SUPFAM" id="SSF103473">
    <property type="entry name" value="MFS general substrate transporter"/>
    <property type="match status" value="1"/>
</dbReference>
<dbReference type="Proteomes" id="UP000603295">
    <property type="component" value="Unassembled WGS sequence"/>
</dbReference>
<accession>A0ABQ2C7X0</accession>
<keyword evidence="3" id="KW-1185">Reference proteome</keyword>
<feature type="transmembrane region" description="Helical" evidence="1">
    <location>
        <begin position="127"/>
        <end position="150"/>
    </location>
</feature>
<reference evidence="3" key="1">
    <citation type="journal article" date="2019" name="Int. J. Syst. Evol. Microbiol.">
        <title>The Global Catalogue of Microorganisms (GCM) 10K type strain sequencing project: providing services to taxonomists for standard genome sequencing and annotation.</title>
        <authorList>
            <consortium name="The Broad Institute Genomics Platform"/>
            <consortium name="The Broad Institute Genome Sequencing Center for Infectious Disease"/>
            <person name="Wu L."/>
            <person name="Ma J."/>
        </authorList>
    </citation>
    <scope>NUCLEOTIDE SEQUENCE [LARGE SCALE GENOMIC DNA]</scope>
    <source>
        <strain evidence="3">CCM 8609</strain>
    </source>
</reference>
<dbReference type="EMBL" id="BMDS01000011">
    <property type="protein sequence ID" value="GGI64185.1"/>
    <property type="molecule type" value="Genomic_DNA"/>
</dbReference>
<evidence type="ECO:0000313" key="3">
    <source>
        <dbReference type="Proteomes" id="UP000603295"/>
    </source>
</evidence>
<keyword evidence="1" id="KW-0472">Membrane</keyword>
<feature type="transmembrane region" description="Helical" evidence="1">
    <location>
        <begin position="88"/>
        <end position="107"/>
    </location>
</feature>
<proteinExistence type="predicted"/>
<organism evidence="2 3">
    <name type="scientific">Limosilactobacillus caviae</name>
    <dbReference type="NCBI Taxonomy" id="1769424"/>
    <lineage>
        <taxon>Bacteria</taxon>
        <taxon>Bacillati</taxon>
        <taxon>Bacillota</taxon>
        <taxon>Bacilli</taxon>
        <taxon>Lactobacillales</taxon>
        <taxon>Lactobacillaceae</taxon>
        <taxon>Limosilactobacillus</taxon>
    </lineage>
</organism>
<dbReference type="InterPro" id="IPR036259">
    <property type="entry name" value="MFS_trans_sf"/>
</dbReference>
<keyword evidence="1" id="KW-1133">Transmembrane helix</keyword>
<name>A0ABQ2C7X0_9LACO</name>
<keyword evidence="1" id="KW-0812">Transmembrane</keyword>
<evidence type="ECO:0000256" key="1">
    <source>
        <dbReference type="SAM" id="Phobius"/>
    </source>
</evidence>
<comment type="caution">
    <text evidence="2">The sequence shown here is derived from an EMBL/GenBank/DDBJ whole genome shotgun (WGS) entry which is preliminary data.</text>
</comment>